<gene>
    <name evidence="2" type="ORF">P7K49_002375</name>
</gene>
<sequence length="59" mass="6310">MLIRAGGLGNQVQAWLFRCAMCRKRETALLPPGGHRQGSLRPVGEATATASLPTSSEYP</sequence>
<protein>
    <submittedName>
        <fullName evidence="2">Uncharacterized protein</fullName>
    </submittedName>
</protein>
<feature type="non-terminal residue" evidence="2">
    <location>
        <position position="59"/>
    </location>
</feature>
<evidence type="ECO:0000313" key="2">
    <source>
        <dbReference type="EMBL" id="KAK2120989.1"/>
    </source>
</evidence>
<proteinExistence type="predicted"/>
<name>A0ABQ9WH72_SAGOE</name>
<reference evidence="2 3" key="1">
    <citation type="submission" date="2023-05" db="EMBL/GenBank/DDBJ databases">
        <title>B98-5 Cell Line De Novo Hybrid Assembly: An Optical Mapping Approach.</title>
        <authorList>
            <person name="Kananen K."/>
            <person name="Auerbach J.A."/>
            <person name="Kautto E."/>
            <person name="Blachly J.S."/>
        </authorList>
    </citation>
    <scope>NUCLEOTIDE SEQUENCE [LARGE SCALE GENOMIC DNA]</scope>
    <source>
        <strain evidence="2">B95-8</strain>
        <tissue evidence="2">Cell line</tissue>
    </source>
</reference>
<dbReference type="Proteomes" id="UP001266305">
    <property type="component" value="Unassembled WGS sequence"/>
</dbReference>
<accession>A0ABQ9WH72</accession>
<dbReference type="EMBL" id="JASSZA010000001">
    <property type="protein sequence ID" value="KAK2120989.1"/>
    <property type="molecule type" value="Genomic_DNA"/>
</dbReference>
<feature type="region of interest" description="Disordered" evidence="1">
    <location>
        <begin position="31"/>
        <end position="59"/>
    </location>
</feature>
<comment type="caution">
    <text evidence="2">The sequence shown here is derived from an EMBL/GenBank/DDBJ whole genome shotgun (WGS) entry which is preliminary data.</text>
</comment>
<keyword evidence="3" id="KW-1185">Reference proteome</keyword>
<feature type="compositionally biased region" description="Polar residues" evidence="1">
    <location>
        <begin position="48"/>
        <end position="59"/>
    </location>
</feature>
<evidence type="ECO:0000313" key="3">
    <source>
        <dbReference type="Proteomes" id="UP001266305"/>
    </source>
</evidence>
<organism evidence="2 3">
    <name type="scientific">Saguinus oedipus</name>
    <name type="common">Cotton-top tamarin</name>
    <name type="synonym">Oedipomidas oedipus</name>
    <dbReference type="NCBI Taxonomy" id="9490"/>
    <lineage>
        <taxon>Eukaryota</taxon>
        <taxon>Metazoa</taxon>
        <taxon>Chordata</taxon>
        <taxon>Craniata</taxon>
        <taxon>Vertebrata</taxon>
        <taxon>Euteleostomi</taxon>
        <taxon>Mammalia</taxon>
        <taxon>Eutheria</taxon>
        <taxon>Euarchontoglires</taxon>
        <taxon>Primates</taxon>
        <taxon>Haplorrhini</taxon>
        <taxon>Platyrrhini</taxon>
        <taxon>Cebidae</taxon>
        <taxon>Callitrichinae</taxon>
        <taxon>Saguinus</taxon>
    </lineage>
</organism>
<evidence type="ECO:0000256" key="1">
    <source>
        <dbReference type="SAM" id="MobiDB-lite"/>
    </source>
</evidence>